<organism evidence="1 2">
    <name type="scientific">Novipirellula caenicola</name>
    <dbReference type="NCBI Taxonomy" id="1536901"/>
    <lineage>
        <taxon>Bacteria</taxon>
        <taxon>Pseudomonadati</taxon>
        <taxon>Planctomycetota</taxon>
        <taxon>Planctomycetia</taxon>
        <taxon>Pirellulales</taxon>
        <taxon>Pirellulaceae</taxon>
        <taxon>Novipirellula</taxon>
    </lineage>
</organism>
<protein>
    <submittedName>
        <fullName evidence="1">Uncharacterized protein</fullName>
    </submittedName>
</protein>
<name>A0ABP9VL62_9BACT</name>
<keyword evidence="2" id="KW-1185">Reference proteome</keyword>
<evidence type="ECO:0000313" key="1">
    <source>
        <dbReference type="EMBL" id="GAA5504888.1"/>
    </source>
</evidence>
<gene>
    <name evidence="1" type="ORF">Rcae01_00327</name>
</gene>
<dbReference type="EMBL" id="BAABRO010000001">
    <property type="protein sequence ID" value="GAA5504888.1"/>
    <property type="molecule type" value="Genomic_DNA"/>
</dbReference>
<accession>A0ABP9VL62</accession>
<sequence>MFWAPPAMFPSKPAMLPGEPPMFSSKPPMLPSEPPMFLSKRRVVAGSRVAEDGIDTRVRIEAADPRSAIGFPDLSHRRGFDDGCKTMKTGRSGLSLPLRVRWSHPQRFARDVVC</sequence>
<reference evidence="1 2" key="1">
    <citation type="submission" date="2024-02" db="EMBL/GenBank/DDBJ databases">
        <title>Rhodopirellula caenicola NBRC 110016.</title>
        <authorList>
            <person name="Ichikawa N."/>
            <person name="Katano-Makiyama Y."/>
            <person name="Hidaka K."/>
        </authorList>
    </citation>
    <scope>NUCLEOTIDE SEQUENCE [LARGE SCALE GENOMIC DNA]</scope>
    <source>
        <strain evidence="1 2">NBRC 110016</strain>
    </source>
</reference>
<comment type="caution">
    <text evidence="1">The sequence shown here is derived from an EMBL/GenBank/DDBJ whole genome shotgun (WGS) entry which is preliminary data.</text>
</comment>
<evidence type="ECO:0000313" key="2">
    <source>
        <dbReference type="Proteomes" id="UP001416858"/>
    </source>
</evidence>
<proteinExistence type="predicted"/>
<dbReference type="Proteomes" id="UP001416858">
    <property type="component" value="Unassembled WGS sequence"/>
</dbReference>